<dbReference type="Pfam" id="PF00651">
    <property type="entry name" value="BTB"/>
    <property type="match status" value="1"/>
</dbReference>
<dbReference type="GeneID" id="54289501"/>
<dbReference type="OrthoDB" id="3694933at2759"/>
<evidence type="ECO:0000313" key="3">
    <source>
        <dbReference type="Proteomes" id="UP000799778"/>
    </source>
</evidence>
<dbReference type="InterPro" id="IPR011333">
    <property type="entry name" value="SKP1/BTB/POZ_sf"/>
</dbReference>
<dbReference type="RefSeq" id="XP_033382869.1">
    <property type="nucleotide sequence ID" value="XM_033532104.1"/>
</dbReference>
<proteinExistence type="predicted"/>
<protein>
    <recommendedName>
        <fullName evidence="1">BTB domain-containing protein</fullName>
    </recommendedName>
</protein>
<dbReference type="Proteomes" id="UP000799778">
    <property type="component" value="Unassembled WGS sequence"/>
</dbReference>
<dbReference type="AlphaFoldDB" id="A0A6A5XP80"/>
<keyword evidence="3" id="KW-1185">Reference proteome</keyword>
<organism evidence="2 3">
    <name type="scientific">Aaosphaeria arxii CBS 175.79</name>
    <dbReference type="NCBI Taxonomy" id="1450172"/>
    <lineage>
        <taxon>Eukaryota</taxon>
        <taxon>Fungi</taxon>
        <taxon>Dikarya</taxon>
        <taxon>Ascomycota</taxon>
        <taxon>Pezizomycotina</taxon>
        <taxon>Dothideomycetes</taxon>
        <taxon>Pleosporomycetidae</taxon>
        <taxon>Pleosporales</taxon>
        <taxon>Pleosporales incertae sedis</taxon>
        <taxon>Aaosphaeria</taxon>
    </lineage>
</organism>
<sequence length="119" mass="13364">MATDPELDRGYSLVQRSRQRIMFNLERSLSSGEYSDLKIVCKSETFDVHKMIVCPQSEFFSKKCKATTSRFSRPPILVAVPDAMQGTAVIMSAAFTVMEDVQALFVKDASNSFMIQPNN</sequence>
<dbReference type="Gene3D" id="3.30.710.10">
    <property type="entry name" value="Potassium Channel Kv1.1, Chain A"/>
    <property type="match status" value="1"/>
</dbReference>
<dbReference type="SUPFAM" id="SSF54695">
    <property type="entry name" value="POZ domain"/>
    <property type="match status" value="1"/>
</dbReference>
<name>A0A6A5XP80_9PLEO</name>
<gene>
    <name evidence="2" type="ORF">BU24DRAFT_463311</name>
</gene>
<dbReference type="InterPro" id="IPR000210">
    <property type="entry name" value="BTB/POZ_dom"/>
</dbReference>
<evidence type="ECO:0000313" key="2">
    <source>
        <dbReference type="EMBL" id="KAF2014530.1"/>
    </source>
</evidence>
<feature type="domain" description="BTB" evidence="1">
    <location>
        <begin position="26"/>
        <end position="67"/>
    </location>
</feature>
<evidence type="ECO:0000259" key="1">
    <source>
        <dbReference type="Pfam" id="PF00651"/>
    </source>
</evidence>
<accession>A0A6A5XP80</accession>
<reference evidence="2" key="1">
    <citation type="journal article" date="2020" name="Stud. Mycol.">
        <title>101 Dothideomycetes genomes: a test case for predicting lifestyles and emergence of pathogens.</title>
        <authorList>
            <person name="Haridas S."/>
            <person name="Albert R."/>
            <person name="Binder M."/>
            <person name="Bloem J."/>
            <person name="Labutti K."/>
            <person name="Salamov A."/>
            <person name="Andreopoulos B."/>
            <person name="Baker S."/>
            <person name="Barry K."/>
            <person name="Bills G."/>
            <person name="Bluhm B."/>
            <person name="Cannon C."/>
            <person name="Castanera R."/>
            <person name="Culley D."/>
            <person name="Daum C."/>
            <person name="Ezra D."/>
            <person name="Gonzalez J."/>
            <person name="Henrissat B."/>
            <person name="Kuo A."/>
            <person name="Liang C."/>
            <person name="Lipzen A."/>
            <person name="Lutzoni F."/>
            <person name="Magnuson J."/>
            <person name="Mondo S."/>
            <person name="Nolan M."/>
            <person name="Ohm R."/>
            <person name="Pangilinan J."/>
            <person name="Park H.-J."/>
            <person name="Ramirez L."/>
            <person name="Alfaro M."/>
            <person name="Sun H."/>
            <person name="Tritt A."/>
            <person name="Yoshinaga Y."/>
            <person name="Zwiers L.-H."/>
            <person name="Turgeon B."/>
            <person name="Goodwin S."/>
            <person name="Spatafora J."/>
            <person name="Crous P."/>
            <person name="Grigoriev I."/>
        </authorList>
    </citation>
    <scope>NUCLEOTIDE SEQUENCE</scope>
    <source>
        <strain evidence="2">CBS 175.79</strain>
    </source>
</reference>
<dbReference type="EMBL" id="ML978070">
    <property type="protein sequence ID" value="KAF2014530.1"/>
    <property type="molecule type" value="Genomic_DNA"/>
</dbReference>